<accession>A0A4R5TK68</accession>
<organism evidence="1 2">
    <name type="scientific">Luteimonas aestuarii</name>
    <dbReference type="NCBI Taxonomy" id="453837"/>
    <lineage>
        <taxon>Bacteria</taxon>
        <taxon>Pseudomonadati</taxon>
        <taxon>Pseudomonadota</taxon>
        <taxon>Gammaproteobacteria</taxon>
        <taxon>Lysobacterales</taxon>
        <taxon>Lysobacteraceae</taxon>
        <taxon>Luteimonas</taxon>
    </lineage>
</organism>
<proteinExistence type="predicted"/>
<name>A0A4R5TK68_9GAMM</name>
<dbReference type="Proteomes" id="UP000294796">
    <property type="component" value="Unassembled WGS sequence"/>
</dbReference>
<dbReference type="AlphaFoldDB" id="A0A4R5TK68"/>
<evidence type="ECO:0000313" key="1">
    <source>
        <dbReference type="EMBL" id="TDK22768.1"/>
    </source>
</evidence>
<sequence length="238" mass="25394">MRTAFNASRDLYRYAQALAPAVHAGDADATWLMARVVDTCAVYATDPAAYARDSRLLQDMGLDAGAALRAARDHVASRCGRFVAGDDFSLARTTQLRRDAAQAGSLAAEAELLAAGQPLEAGEDYAQELLERVHASFDGEAYSAIAPAVGGLSTASLFGQRDVAPQYRELVWHLAACRLGMDCGPDSPLMTSYCVNGGICSRDRAQGFEEFAYDAAVPRQSADVVRRAVDALVGRRGE</sequence>
<gene>
    <name evidence="1" type="ORF">E2F46_13170</name>
</gene>
<reference evidence="1 2" key="1">
    <citation type="submission" date="2019-03" db="EMBL/GenBank/DDBJ databases">
        <title>Luteimonas zhaokaii sp.nov., isolated from the rectal contents of Plateau pika in Yushu, Qinghai Province, China.</title>
        <authorList>
            <person name="Zhang G."/>
        </authorList>
    </citation>
    <scope>NUCLEOTIDE SEQUENCE [LARGE SCALE GENOMIC DNA]</scope>
    <source>
        <strain evidence="1 2">B9</strain>
    </source>
</reference>
<keyword evidence="2" id="KW-1185">Reference proteome</keyword>
<evidence type="ECO:0000313" key="2">
    <source>
        <dbReference type="Proteomes" id="UP000294796"/>
    </source>
</evidence>
<protein>
    <submittedName>
        <fullName evidence="1">Uncharacterized protein</fullName>
    </submittedName>
</protein>
<dbReference type="EMBL" id="SMTF01000012">
    <property type="protein sequence ID" value="TDK22768.1"/>
    <property type="molecule type" value="Genomic_DNA"/>
</dbReference>
<comment type="caution">
    <text evidence="1">The sequence shown here is derived from an EMBL/GenBank/DDBJ whole genome shotgun (WGS) entry which is preliminary data.</text>
</comment>
<dbReference type="OrthoDB" id="5974221at2"/>